<keyword evidence="3" id="KW-1185">Reference proteome</keyword>
<proteinExistence type="predicted"/>
<dbReference type="RefSeq" id="WP_353401103.1">
    <property type="nucleotide sequence ID" value="NZ_BAABWU010000012.1"/>
</dbReference>
<organism evidence="2 3">
    <name type="scientific">Pseudophaeobacter arcticus</name>
    <dbReference type="NCBI Taxonomy" id="385492"/>
    <lineage>
        <taxon>Bacteria</taxon>
        <taxon>Pseudomonadati</taxon>
        <taxon>Pseudomonadota</taxon>
        <taxon>Alphaproteobacteria</taxon>
        <taxon>Rhodobacterales</taxon>
        <taxon>Paracoccaceae</taxon>
        <taxon>Pseudophaeobacter</taxon>
    </lineage>
</organism>
<keyword evidence="1" id="KW-0732">Signal</keyword>
<evidence type="ECO:0008006" key="4">
    <source>
        <dbReference type="Google" id="ProtNLM"/>
    </source>
</evidence>
<gene>
    <name evidence="2" type="ORF">NBRC116598_29140</name>
</gene>
<sequence>MKNQRPLSVTRRSFAAMALSVAIGLAVVNPLPALADVDLPWADKGRALVMVEQAGCEWCKRWNEEIGPIYPKTREGAFAPLHRVDLRAIPADLQLTRRVTFTPTFLIVNDGHEMARLEGYPGEDFFWPLIAQLMGQHLGLPTEEADPPES</sequence>
<dbReference type="PROSITE" id="PS51318">
    <property type="entry name" value="TAT"/>
    <property type="match status" value="1"/>
</dbReference>
<reference evidence="2 3" key="1">
    <citation type="submission" date="2024-04" db="EMBL/GenBank/DDBJ databases">
        <title>Draft genome sequence of Pseudophaeobacter arcticus NBRC 116598.</title>
        <authorList>
            <person name="Miyakawa T."/>
            <person name="Kusuya Y."/>
            <person name="Miura T."/>
        </authorList>
    </citation>
    <scope>NUCLEOTIDE SEQUENCE [LARGE SCALE GENOMIC DNA]</scope>
    <source>
        <strain evidence="2 3">SU-CL00105</strain>
    </source>
</reference>
<protein>
    <recommendedName>
        <fullName evidence="4">Regulatory protein SoxS</fullName>
    </recommendedName>
</protein>
<evidence type="ECO:0000313" key="2">
    <source>
        <dbReference type="EMBL" id="GAA6197470.1"/>
    </source>
</evidence>
<feature type="chain" id="PRO_5045161199" description="Regulatory protein SoxS" evidence="1">
    <location>
        <begin position="36"/>
        <end position="150"/>
    </location>
</feature>
<dbReference type="SUPFAM" id="SSF52833">
    <property type="entry name" value="Thioredoxin-like"/>
    <property type="match status" value="1"/>
</dbReference>
<evidence type="ECO:0000256" key="1">
    <source>
        <dbReference type="SAM" id="SignalP"/>
    </source>
</evidence>
<dbReference type="Proteomes" id="UP001441944">
    <property type="component" value="Unassembled WGS sequence"/>
</dbReference>
<dbReference type="Gene3D" id="3.40.30.10">
    <property type="entry name" value="Glutaredoxin"/>
    <property type="match status" value="1"/>
</dbReference>
<evidence type="ECO:0000313" key="3">
    <source>
        <dbReference type="Proteomes" id="UP001441944"/>
    </source>
</evidence>
<name>A0ABQ0ANN2_9RHOB</name>
<dbReference type="EMBL" id="BAABWU010000012">
    <property type="protein sequence ID" value="GAA6197470.1"/>
    <property type="molecule type" value="Genomic_DNA"/>
</dbReference>
<comment type="caution">
    <text evidence="2">The sequence shown here is derived from an EMBL/GenBank/DDBJ whole genome shotgun (WGS) entry which is preliminary data.</text>
</comment>
<accession>A0ABQ0ANN2</accession>
<dbReference type="InterPro" id="IPR006311">
    <property type="entry name" value="TAT_signal"/>
</dbReference>
<dbReference type="InterPro" id="IPR036249">
    <property type="entry name" value="Thioredoxin-like_sf"/>
</dbReference>
<feature type="signal peptide" evidence="1">
    <location>
        <begin position="1"/>
        <end position="35"/>
    </location>
</feature>